<reference evidence="1" key="1">
    <citation type="submission" date="2014-11" db="EMBL/GenBank/DDBJ databases">
        <authorList>
            <person name="Amaro Gonzalez C."/>
        </authorList>
    </citation>
    <scope>NUCLEOTIDE SEQUENCE</scope>
</reference>
<organism evidence="1">
    <name type="scientific">Anguilla anguilla</name>
    <name type="common">European freshwater eel</name>
    <name type="synonym">Muraena anguilla</name>
    <dbReference type="NCBI Taxonomy" id="7936"/>
    <lineage>
        <taxon>Eukaryota</taxon>
        <taxon>Metazoa</taxon>
        <taxon>Chordata</taxon>
        <taxon>Craniata</taxon>
        <taxon>Vertebrata</taxon>
        <taxon>Euteleostomi</taxon>
        <taxon>Actinopterygii</taxon>
        <taxon>Neopterygii</taxon>
        <taxon>Teleostei</taxon>
        <taxon>Anguilliformes</taxon>
        <taxon>Anguillidae</taxon>
        <taxon>Anguilla</taxon>
    </lineage>
</organism>
<proteinExistence type="predicted"/>
<evidence type="ECO:0000313" key="1">
    <source>
        <dbReference type="EMBL" id="JAH44053.1"/>
    </source>
</evidence>
<protein>
    <submittedName>
        <fullName evidence="1">Uncharacterized protein</fullName>
    </submittedName>
</protein>
<name>A0A0E9SU27_ANGAN</name>
<dbReference type="AlphaFoldDB" id="A0A0E9SU27"/>
<dbReference type="EMBL" id="GBXM01064524">
    <property type="protein sequence ID" value="JAH44053.1"/>
    <property type="molecule type" value="Transcribed_RNA"/>
</dbReference>
<accession>A0A0E9SU27</accession>
<sequence length="37" mass="4561">MFIWHGCILWNHCSFKRDERRPNVFLRPVQPFLAENC</sequence>
<reference evidence="1" key="2">
    <citation type="journal article" date="2015" name="Fish Shellfish Immunol.">
        <title>Early steps in the European eel (Anguilla anguilla)-Vibrio vulnificus interaction in the gills: Role of the RtxA13 toxin.</title>
        <authorList>
            <person name="Callol A."/>
            <person name="Pajuelo D."/>
            <person name="Ebbesson L."/>
            <person name="Teles M."/>
            <person name="MacKenzie S."/>
            <person name="Amaro C."/>
        </authorList>
    </citation>
    <scope>NUCLEOTIDE SEQUENCE</scope>
</reference>